<name>A0A4Y9VTX2_9PROT</name>
<comment type="caution">
    <text evidence="3">The sequence shown here is derived from an EMBL/GenBank/DDBJ whole genome shotgun (WGS) entry which is preliminary data.</text>
</comment>
<sequence length="196" mass="21082">MINYSKCKIKIASQGQSLIELAILLPLLLMLVFGVIDYARAIQFNNILVAMSREGANLASRTSALPQDIIRALNVTADPLVMNTRGRIFITRIIGKKVVPTCVDAPPTFCTTFANVEAQTRAVSGAAALTSKVWSCAAGWNGSGNCTFVPANASAVIPMTLSDGEEVFAVETLYDYNVIVNYVMQTGPKLYSLTVL</sequence>
<dbReference type="Pfam" id="PF07811">
    <property type="entry name" value="TadE"/>
    <property type="match status" value="1"/>
</dbReference>
<protein>
    <recommendedName>
        <fullName evidence="2">TadE-like domain-containing protein</fullName>
    </recommendedName>
</protein>
<dbReference type="InterPro" id="IPR012495">
    <property type="entry name" value="TadE-like_dom"/>
</dbReference>
<dbReference type="OrthoDB" id="5395663at2"/>
<gene>
    <name evidence="3" type="ORF">C3Y98_01630</name>
</gene>
<reference evidence="3 4" key="1">
    <citation type="submission" date="2018-02" db="EMBL/GenBank/DDBJ databases">
        <title>A novel lanthanide dependent methylotroph, Methylotenera sp. La3113.</title>
        <authorList>
            <person name="Lv H."/>
            <person name="Tani A."/>
        </authorList>
    </citation>
    <scope>NUCLEOTIDE SEQUENCE [LARGE SCALE GENOMIC DNA]</scope>
    <source>
        <strain evidence="3 4">La3113</strain>
    </source>
</reference>
<dbReference type="Proteomes" id="UP000297706">
    <property type="component" value="Unassembled WGS sequence"/>
</dbReference>
<evidence type="ECO:0000313" key="3">
    <source>
        <dbReference type="EMBL" id="TFW73083.1"/>
    </source>
</evidence>
<evidence type="ECO:0000256" key="1">
    <source>
        <dbReference type="SAM" id="Phobius"/>
    </source>
</evidence>
<evidence type="ECO:0000313" key="4">
    <source>
        <dbReference type="Proteomes" id="UP000297706"/>
    </source>
</evidence>
<keyword evidence="4" id="KW-1185">Reference proteome</keyword>
<keyword evidence="1" id="KW-0812">Transmembrane</keyword>
<evidence type="ECO:0000259" key="2">
    <source>
        <dbReference type="Pfam" id="PF07811"/>
    </source>
</evidence>
<dbReference type="AlphaFoldDB" id="A0A4Y9VTX2"/>
<dbReference type="RefSeq" id="WP_135276393.1">
    <property type="nucleotide sequence ID" value="NZ_PQVH01000002.1"/>
</dbReference>
<feature type="domain" description="TadE-like" evidence="2">
    <location>
        <begin position="15"/>
        <end position="56"/>
    </location>
</feature>
<dbReference type="EMBL" id="PQVH01000002">
    <property type="protein sequence ID" value="TFW73083.1"/>
    <property type="molecule type" value="Genomic_DNA"/>
</dbReference>
<organism evidence="3 4">
    <name type="scientific">Methylotenera oryzisoli</name>
    <dbReference type="NCBI Taxonomy" id="2080758"/>
    <lineage>
        <taxon>Bacteria</taxon>
        <taxon>Pseudomonadati</taxon>
        <taxon>Pseudomonadota</taxon>
        <taxon>Betaproteobacteria</taxon>
        <taxon>Nitrosomonadales</taxon>
        <taxon>Methylophilaceae</taxon>
        <taxon>Methylotenera</taxon>
    </lineage>
</organism>
<proteinExistence type="predicted"/>
<keyword evidence="1" id="KW-1133">Transmembrane helix</keyword>
<feature type="transmembrane region" description="Helical" evidence="1">
    <location>
        <begin position="21"/>
        <end position="39"/>
    </location>
</feature>
<accession>A0A4Y9VTX2</accession>
<keyword evidence="1" id="KW-0472">Membrane</keyword>